<keyword evidence="1" id="KW-0812">Transmembrane</keyword>
<keyword evidence="2" id="KW-1185">Reference proteome</keyword>
<feature type="transmembrane region" description="Helical" evidence="1">
    <location>
        <begin position="6"/>
        <end position="28"/>
    </location>
</feature>
<dbReference type="AlphaFoldDB" id="A0A0N5BHS2"/>
<name>A0A0N5BHS2_STREA</name>
<evidence type="ECO:0000313" key="3">
    <source>
        <dbReference type="WBParaSite" id="SPAL_0000550700.1"/>
    </source>
</evidence>
<keyword evidence="1" id="KW-0472">Membrane</keyword>
<proteinExistence type="predicted"/>
<sequence>MKVFETLTIFIIISISIIVKTYAARFYLSAMGTPKCLFKKKILPSQNIVIVQLGINGSAKHVTHKTVKCGEKVTDTGYFDSTTINSGKIYVNYFYKKLGGTLTYKIPDDCQTPGGYAFTRRSYICNFKSHNDLLNEEFCSRFFGFVTGCYSSY</sequence>
<organism evidence="2 3">
    <name type="scientific">Strongyloides papillosus</name>
    <name type="common">Intestinal threadworm</name>
    <dbReference type="NCBI Taxonomy" id="174720"/>
    <lineage>
        <taxon>Eukaryota</taxon>
        <taxon>Metazoa</taxon>
        <taxon>Ecdysozoa</taxon>
        <taxon>Nematoda</taxon>
        <taxon>Chromadorea</taxon>
        <taxon>Rhabditida</taxon>
        <taxon>Tylenchina</taxon>
        <taxon>Panagrolaimomorpha</taxon>
        <taxon>Strongyloidoidea</taxon>
        <taxon>Strongyloididae</taxon>
        <taxon>Strongyloides</taxon>
    </lineage>
</organism>
<evidence type="ECO:0000313" key="2">
    <source>
        <dbReference type="Proteomes" id="UP000046392"/>
    </source>
</evidence>
<accession>A0A0N5BHS2</accession>
<protein>
    <submittedName>
        <fullName evidence="3">ZP domain-containing protein</fullName>
    </submittedName>
</protein>
<keyword evidence="1" id="KW-1133">Transmembrane helix</keyword>
<dbReference type="Proteomes" id="UP000046392">
    <property type="component" value="Unplaced"/>
</dbReference>
<reference evidence="3" key="1">
    <citation type="submission" date="2017-02" db="UniProtKB">
        <authorList>
            <consortium name="WormBaseParasite"/>
        </authorList>
    </citation>
    <scope>IDENTIFICATION</scope>
</reference>
<dbReference type="WBParaSite" id="SPAL_0000550700.1">
    <property type="protein sequence ID" value="SPAL_0000550700.1"/>
    <property type="gene ID" value="SPAL_0000550700"/>
</dbReference>
<evidence type="ECO:0000256" key="1">
    <source>
        <dbReference type="SAM" id="Phobius"/>
    </source>
</evidence>